<proteinExistence type="predicted"/>
<sequence length="87" mass="10021">MKKLISSLMIGLIASTCAITTMAAPHDHKKQPAPHQINKKPLPHKHVTQQNMKPAHQSNHFNKTHYKNNQHFAHQVKPIPPKYNQHR</sequence>
<keyword evidence="2" id="KW-0732">Signal</keyword>
<evidence type="ECO:0000313" key="4">
    <source>
        <dbReference type="Proteomes" id="UP000064939"/>
    </source>
</evidence>
<protein>
    <recommendedName>
        <fullName evidence="5">Acid shock protein</fullName>
    </recommendedName>
</protein>
<organism evidence="3 4">
    <name type="scientific">Acinetobacter equi</name>
    <dbReference type="NCBI Taxonomy" id="1324350"/>
    <lineage>
        <taxon>Bacteria</taxon>
        <taxon>Pseudomonadati</taxon>
        <taxon>Pseudomonadota</taxon>
        <taxon>Gammaproteobacteria</taxon>
        <taxon>Moraxellales</taxon>
        <taxon>Moraxellaceae</taxon>
        <taxon>Acinetobacter</taxon>
    </lineage>
</organism>
<dbReference type="KEGG" id="aei:AOY20_02520"/>
<accession>A0A0N9WAZ5</accession>
<reference evidence="3 4" key="1">
    <citation type="journal article" date="2015" name="Int. J. Syst. Evol. Microbiol.">
        <title>Acinetobacter equi sp. nov. isolated from horse faeces.</title>
        <authorList>
            <person name="Poppel M.T."/>
            <person name="Skiebe E."/>
            <person name="Laue M."/>
            <person name="Bergmann H."/>
            <person name="Ebersberger I."/>
            <person name="Garn T."/>
            <person name="Fruth A."/>
            <person name="Baumgardt S."/>
            <person name="Busse H.J."/>
            <person name="Wilharm G."/>
        </authorList>
    </citation>
    <scope>NUCLEOTIDE SEQUENCE [LARGE SCALE GENOMIC DNA]</scope>
    <source>
        <strain evidence="3 4">114</strain>
    </source>
</reference>
<feature type="signal peptide" evidence="2">
    <location>
        <begin position="1"/>
        <end position="23"/>
    </location>
</feature>
<feature type="compositionally biased region" description="Basic residues" evidence="1">
    <location>
        <begin position="27"/>
        <end position="47"/>
    </location>
</feature>
<feature type="region of interest" description="Disordered" evidence="1">
    <location>
        <begin position="24"/>
        <end position="62"/>
    </location>
</feature>
<dbReference type="EMBL" id="CP012808">
    <property type="protein sequence ID" value="ALH94504.1"/>
    <property type="molecule type" value="Genomic_DNA"/>
</dbReference>
<gene>
    <name evidence="3" type="ORF">AOY20_02520</name>
</gene>
<dbReference type="Proteomes" id="UP000064939">
    <property type="component" value="Chromosome"/>
</dbReference>
<feature type="compositionally biased region" description="Polar residues" evidence="1">
    <location>
        <begin position="48"/>
        <end position="61"/>
    </location>
</feature>
<feature type="chain" id="PRO_5006040027" description="Acid shock protein" evidence="2">
    <location>
        <begin position="24"/>
        <end position="87"/>
    </location>
</feature>
<keyword evidence="4" id="KW-1185">Reference proteome</keyword>
<dbReference type="RefSeq" id="WP_054580408.1">
    <property type="nucleotide sequence ID" value="NZ_CP012808.1"/>
</dbReference>
<evidence type="ECO:0008006" key="5">
    <source>
        <dbReference type="Google" id="ProtNLM"/>
    </source>
</evidence>
<evidence type="ECO:0000313" key="3">
    <source>
        <dbReference type="EMBL" id="ALH94504.1"/>
    </source>
</evidence>
<name>A0A0N9WAZ5_9GAMM</name>
<evidence type="ECO:0000256" key="1">
    <source>
        <dbReference type="SAM" id="MobiDB-lite"/>
    </source>
</evidence>
<dbReference type="AlphaFoldDB" id="A0A0N9WAZ5"/>
<evidence type="ECO:0000256" key="2">
    <source>
        <dbReference type="SAM" id="SignalP"/>
    </source>
</evidence>
<dbReference type="OrthoDB" id="10016281at2"/>